<dbReference type="InterPro" id="IPR011701">
    <property type="entry name" value="MFS"/>
</dbReference>
<dbReference type="Gene3D" id="1.20.1250.20">
    <property type="entry name" value="MFS general substrate transporter like domains"/>
    <property type="match status" value="2"/>
</dbReference>
<organism evidence="6 7">
    <name type="scientific">Azospirillum ramasamyi</name>
    <dbReference type="NCBI Taxonomy" id="682998"/>
    <lineage>
        <taxon>Bacteria</taxon>
        <taxon>Pseudomonadati</taxon>
        <taxon>Pseudomonadota</taxon>
        <taxon>Alphaproteobacteria</taxon>
        <taxon>Rhodospirillales</taxon>
        <taxon>Azospirillaceae</taxon>
        <taxon>Azospirillum</taxon>
    </lineage>
</organism>
<proteinExistence type="predicted"/>
<reference evidence="6 7" key="1">
    <citation type="submission" date="2018-06" db="EMBL/GenBank/DDBJ databases">
        <title>Complete genome sequencing of Azospirillum sp. M2T2B2.</title>
        <authorList>
            <person name="Heo J."/>
            <person name="Kim S.-J."/>
            <person name="Kwon S.-W."/>
            <person name="Anandham R."/>
        </authorList>
    </citation>
    <scope>NUCLEOTIDE SEQUENCE [LARGE SCALE GENOMIC DNA]</scope>
    <source>
        <strain evidence="6 7">M2T2B2</strain>
        <plasmid evidence="6 7">unnamed2</plasmid>
    </source>
</reference>
<dbReference type="PROSITE" id="PS50850">
    <property type="entry name" value="MFS"/>
    <property type="match status" value="1"/>
</dbReference>
<evidence type="ECO:0000259" key="5">
    <source>
        <dbReference type="PROSITE" id="PS50850"/>
    </source>
</evidence>
<dbReference type="InterPro" id="IPR020846">
    <property type="entry name" value="MFS_dom"/>
</dbReference>
<keyword evidence="6" id="KW-0614">Plasmid</keyword>
<evidence type="ECO:0000256" key="2">
    <source>
        <dbReference type="ARBA" id="ARBA00022989"/>
    </source>
</evidence>
<name>A0A2U9SDJ5_9PROT</name>
<evidence type="ECO:0000313" key="6">
    <source>
        <dbReference type="EMBL" id="AWU96716.1"/>
    </source>
</evidence>
<feature type="transmembrane region" description="Helical" evidence="4">
    <location>
        <begin position="380"/>
        <end position="399"/>
    </location>
</feature>
<dbReference type="SUPFAM" id="SSF103473">
    <property type="entry name" value="MFS general substrate transporter"/>
    <property type="match status" value="1"/>
</dbReference>
<evidence type="ECO:0000256" key="4">
    <source>
        <dbReference type="SAM" id="Phobius"/>
    </source>
</evidence>
<feature type="domain" description="Major facilitator superfamily (MFS) profile" evidence="5">
    <location>
        <begin position="222"/>
        <end position="402"/>
    </location>
</feature>
<feature type="transmembrane region" description="Helical" evidence="4">
    <location>
        <begin position="86"/>
        <end position="104"/>
    </location>
</feature>
<feature type="transmembrane region" description="Helical" evidence="4">
    <location>
        <begin position="316"/>
        <end position="339"/>
    </location>
</feature>
<dbReference type="InterPro" id="IPR036259">
    <property type="entry name" value="MFS_trans_sf"/>
</dbReference>
<feature type="transmembrane region" description="Helical" evidence="4">
    <location>
        <begin position="351"/>
        <end position="374"/>
    </location>
</feature>
<dbReference type="OrthoDB" id="7488909at2"/>
<feature type="transmembrane region" description="Helical" evidence="4">
    <location>
        <begin position="289"/>
        <end position="310"/>
    </location>
</feature>
<evidence type="ECO:0000256" key="1">
    <source>
        <dbReference type="ARBA" id="ARBA00022692"/>
    </source>
</evidence>
<dbReference type="EMBL" id="CP029832">
    <property type="protein sequence ID" value="AWU96716.1"/>
    <property type="molecule type" value="Genomic_DNA"/>
</dbReference>
<keyword evidence="3 4" id="KW-0472">Membrane</keyword>
<dbReference type="KEGG" id="azm:DM194_20705"/>
<protein>
    <submittedName>
        <fullName evidence="6">MFS transporter</fullName>
    </submittedName>
</protein>
<geneLocation type="plasmid" evidence="6 7">
    <name>unnamed2</name>
</geneLocation>
<evidence type="ECO:0000256" key="3">
    <source>
        <dbReference type="ARBA" id="ARBA00023136"/>
    </source>
</evidence>
<dbReference type="Proteomes" id="UP000249605">
    <property type="component" value="Plasmid unnamed2"/>
</dbReference>
<feature type="transmembrane region" description="Helical" evidence="4">
    <location>
        <begin position="56"/>
        <end position="79"/>
    </location>
</feature>
<dbReference type="Pfam" id="PF07690">
    <property type="entry name" value="MFS_1"/>
    <property type="match status" value="1"/>
</dbReference>
<sequence>MVAETAAVAPAPAKPPAMPPLLPALIGMTGLQALVALALFAPGVLAPRMGIDPAGLGLFTTTGFAVGMAASLGGGVLAGRLGSFRVASFCAVAVAAAMLCAMMGSGALAMLAAGVAIGLACGPETPASAAILGRLVREADRPMVFSVRQTGNQIGAMAGSLALPLLAAVADPRAGYAAIAALALVCVLPFERLRTVYDPLTRSATTAFGLVSAIRLLRGDPALRRLALASFPYSASQLTLNGFFVVFAVAELGLEHVAAGVALAAGQAGGLAGRLGWGVVASRWVAPRRLVGLLGLGMAAASALVALAGASLPFPVLAVATFLFGLTASGWNGIFLAEVARLAPAGRIGEATGAVLVGGFAGLIVGPLLLVAAAAVSSLATGYLVVSLLAALAGLSLLGDKR</sequence>
<keyword evidence="1 4" id="KW-0812">Transmembrane</keyword>
<feature type="transmembrane region" description="Helical" evidence="4">
    <location>
        <begin position="226"/>
        <end position="250"/>
    </location>
</feature>
<keyword evidence="2 4" id="KW-1133">Transmembrane helix</keyword>
<feature type="transmembrane region" description="Helical" evidence="4">
    <location>
        <begin position="256"/>
        <end position="277"/>
    </location>
</feature>
<feature type="transmembrane region" description="Helical" evidence="4">
    <location>
        <begin position="21"/>
        <end position="44"/>
    </location>
</feature>
<evidence type="ECO:0000313" key="7">
    <source>
        <dbReference type="Proteomes" id="UP000249605"/>
    </source>
</evidence>
<dbReference type="PANTHER" id="PTHR23527:SF1">
    <property type="entry name" value="BLL3282 PROTEIN"/>
    <property type="match status" value="1"/>
</dbReference>
<keyword evidence="7" id="KW-1185">Reference proteome</keyword>
<dbReference type="AlphaFoldDB" id="A0A2U9SDJ5"/>
<gene>
    <name evidence="6" type="ORF">DM194_20705</name>
</gene>
<accession>A0A2U9SDJ5</accession>
<dbReference type="InterPro" id="IPR052952">
    <property type="entry name" value="MFS-Transporter"/>
</dbReference>
<dbReference type="PANTHER" id="PTHR23527">
    <property type="entry name" value="BLL3282 PROTEIN"/>
    <property type="match status" value="1"/>
</dbReference>
<dbReference type="GO" id="GO:0022857">
    <property type="term" value="F:transmembrane transporter activity"/>
    <property type="evidence" value="ECO:0007669"/>
    <property type="project" value="InterPro"/>
</dbReference>
<feature type="transmembrane region" description="Helical" evidence="4">
    <location>
        <begin position="176"/>
        <end position="193"/>
    </location>
</feature>